<dbReference type="HAMAP" id="MF_01151">
    <property type="entry name" value="GrpE"/>
    <property type="match status" value="1"/>
</dbReference>
<feature type="compositionally biased region" description="Low complexity" evidence="6">
    <location>
        <begin position="1"/>
        <end position="11"/>
    </location>
</feature>
<keyword evidence="3" id="KW-0963">Cytoplasm</keyword>
<dbReference type="GO" id="GO:0009507">
    <property type="term" value="C:chloroplast"/>
    <property type="evidence" value="ECO:0007669"/>
    <property type="project" value="TreeGrafter"/>
</dbReference>
<feature type="region of interest" description="Disordered" evidence="6">
    <location>
        <begin position="309"/>
        <end position="350"/>
    </location>
</feature>
<dbReference type="PANTHER" id="PTHR21237">
    <property type="entry name" value="GRPE PROTEIN"/>
    <property type="match status" value="1"/>
</dbReference>
<dbReference type="EMBL" id="JAAALK010000287">
    <property type="protein sequence ID" value="KAG8060347.1"/>
    <property type="molecule type" value="Genomic_DNA"/>
</dbReference>
<dbReference type="FunFam" id="3.90.20.20:FF:000006">
    <property type="entry name" value="GrpE protein homolog"/>
    <property type="match status" value="1"/>
</dbReference>
<dbReference type="InterPro" id="IPR000740">
    <property type="entry name" value="GrpE"/>
</dbReference>
<dbReference type="NCBIfam" id="NF010741">
    <property type="entry name" value="PRK14143.1"/>
    <property type="match status" value="1"/>
</dbReference>
<evidence type="ECO:0000313" key="8">
    <source>
        <dbReference type="Proteomes" id="UP000729402"/>
    </source>
</evidence>
<sequence length="350" mass="38186">MAALLRTAAALAPPPSSARNPRRRCAGASLACPRRAPARPLRALLLPAAARRVPGRGSSQLRRLGATESEEAAQTATQEGSETELTRDAGADDGATGSEETTSVIVTALESADDGATGSEETTSVIVTALESFREALINNDETKVSEIEAFLLSIEDEKNTLMSKITTLGVELATERDRILRISADFDNYRKRTEREKLSLMTNVQGEVIESLLPVLDNFERAKTQIKVETEREAKINDSYQSIYKQFIEILNSLGVEDVETVGKPFDPTLHEAIMREESVEYEEGVIIQEFRKGFKLGERLLRPAMVKVSAGPGPEKSGDDDPTMVEDSVAPQKVDDIEEDGFDDADAE</sequence>
<reference evidence="7" key="1">
    <citation type="journal article" date="2021" name="bioRxiv">
        <title>Whole Genome Assembly and Annotation of Northern Wild Rice, Zizania palustris L., Supports a Whole Genome Duplication in the Zizania Genus.</title>
        <authorList>
            <person name="Haas M."/>
            <person name="Kono T."/>
            <person name="Macchietto M."/>
            <person name="Millas R."/>
            <person name="McGilp L."/>
            <person name="Shao M."/>
            <person name="Duquette J."/>
            <person name="Hirsch C.N."/>
            <person name="Kimball J."/>
        </authorList>
    </citation>
    <scope>NUCLEOTIDE SEQUENCE</scope>
    <source>
        <tissue evidence="7">Fresh leaf tissue</tissue>
    </source>
</reference>
<evidence type="ECO:0000256" key="2">
    <source>
        <dbReference type="ARBA" id="ARBA00011738"/>
    </source>
</evidence>
<evidence type="ECO:0008006" key="9">
    <source>
        <dbReference type="Google" id="ProtNLM"/>
    </source>
</evidence>
<proteinExistence type="inferred from homology"/>
<dbReference type="GO" id="GO:0006457">
    <property type="term" value="P:protein folding"/>
    <property type="evidence" value="ECO:0007669"/>
    <property type="project" value="InterPro"/>
</dbReference>
<gene>
    <name evidence="7" type="ORF">GUJ93_ZPchr0002g26669</name>
</gene>
<feature type="compositionally biased region" description="Acidic residues" evidence="6">
    <location>
        <begin position="338"/>
        <end position="350"/>
    </location>
</feature>
<evidence type="ECO:0000256" key="4">
    <source>
        <dbReference type="ARBA" id="ARBA00023016"/>
    </source>
</evidence>
<dbReference type="GO" id="GO:0042803">
    <property type="term" value="F:protein homodimerization activity"/>
    <property type="evidence" value="ECO:0007669"/>
    <property type="project" value="InterPro"/>
</dbReference>
<evidence type="ECO:0000256" key="5">
    <source>
        <dbReference type="ARBA" id="ARBA00023186"/>
    </source>
</evidence>
<feature type="region of interest" description="Disordered" evidence="6">
    <location>
        <begin position="55"/>
        <end position="100"/>
    </location>
</feature>
<evidence type="ECO:0000256" key="3">
    <source>
        <dbReference type="ARBA" id="ARBA00022490"/>
    </source>
</evidence>
<dbReference type="PANTHER" id="PTHR21237:SF27">
    <property type="entry name" value="GRPE PROTEIN HOMOLOG"/>
    <property type="match status" value="1"/>
</dbReference>
<reference evidence="7" key="2">
    <citation type="submission" date="2021-02" db="EMBL/GenBank/DDBJ databases">
        <authorList>
            <person name="Kimball J.A."/>
            <person name="Haas M.W."/>
            <person name="Macchietto M."/>
            <person name="Kono T."/>
            <person name="Duquette J."/>
            <person name="Shao M."/>
        </authorList>
    </citation>
    <scope>NUCLEOTIDE SEQUENCE</scope>
    <source>
        <tissue evidence="7">Fresh leaf tissue</tissue>
    </source>
</reference>
<dbReference type="OrthoDB" id="201635at2759"/>
<evidence type="ECO:0000313" key="7">
    <source>
        <dbReference type="EMBL" id="KAG8060347.1"/>
    </source>
</evidence>
<dbReference type="GO" id="GO:0000774">
    <property type="term" value="F:adenyl-nucleotide exchange factor activity"/>
    <property type="evidence" value="ECO:0007669"/>
    <property type="project" value="InterPro"/>
</dbReference>
<dbReference type="Pfam" id="PF01025">
    <property type="entry name" value="GrpE"/>
    <property type="match status" value="1"/>
</dbReference>
<dbReference type="PROSITE" id="PS01071">
    <property type="entry name" value="GRPE"/>
    <property type="match status" value="1"/>
</dbReference>
<keyword evidence="8" id="KW-1185">Reference proteome</keyword>
<comment type="subcellular location">
    <subcellularLocation>
        <location evidence="1">Cytoplasm</location>
    </subcellularLocation>
</comment>
<dbReference type="GO" id="GO:0051082">
    <property type="term" value="F:unfolded protein binding"/>
    <property type="evidence" value="ECO:0007669"/>
    <property type="project" value="TreeGrafter"/>
</dbReference>
<dbReference type="CDD" id="cd00446">
    <property type="entry name" value="GrpE"/>
    <property type="match status" value="1"/>
</dbReference>
<dbReference type="NCBIfam" id="NF010738">
    <property type="entry name" value="PRK14140.1"/>
    <property type="match status" value="1"/>
</dbReference>
<dbReference type="Proteomes" id="UP000729402">
    <property type="component" value="Unassembled WGS sequence"/>
</dbReference>
<protein>
    <recommendedName>
        <fullName evidence="9">GrpE protein homolog</fullName>
    </recommendedName>
</protein>
<comment type="subunit">
    <text evidence="2">Homodimer.</text>
</comment>
<keyword evidence="5" id="KW-0143">Chaperone</keyword>
<accession>A0A8J5V570</accession>
<name>A0A8J5V570_ZIZPA</name>
<comment type="caution">
    <text evidence="7">The sequence shown here is derived from an EMBL/GenBank/DDBJ whole genome shotgun (WGS) entry which is preliminary data.</text>
</comment>
<dbReference type="AlphaFoldDB" id="A0A8J5V570"/>
<dbReference type="FunFam" id="2.30.22.10:FF:000001">
    <property type="entry name" value="Protein GrpE"/>
    <property type="match status" value="1"/>
</dbReference>
<dbReference type="GO" id="GO:0051087">
    <property type="term" value="F:protein-folding chaperone binding"/>
    <property type="evidence" value="ECO:0007669"/>
    <property type="project" value="InterPro"/>
</dbReference>
<evidence type="ECO:0000256" key="6">
    <source>
        <dbReference type="SAM" id="MobiDB-lite"/>
    </source>
</evidence>
<evidence type="ECO:0000256" key="1">
    <source>
        <dbReference type="ARBA" id="ARBA00004496"/>
    </source>
</evidence>
<feature type="region of interest" description="Disordered" evidence="6">
    <location>
        <begin position="1"/>
        <end position="25"/>
    </location>
</feature>
<keyword evidence="4" id="KW-0346">Stress response</keyword>
<organism evidence="7 8">
    <name type="scientific">Zizania palustris</name>
    <name type="common">Northern wild rice</name>
    <dbReference type="NCBI Taxonomy" id="103762"/>
    <lineage>
        <taxon>Eukaryota</taxon>
        <taxon>Viridiplantae</taxon>
        <taxon>Streptophyta</taxon>
        <taxon>Embryophyta</taxon>
        <taxon>Tracheophyta</taxon>
        <taxon>Spermatophyta</taxon>
        <taxon>Magnoliopsida</taxon>
        <taxon>Liliopsida</taxon>
        <taxon>Poales</taxon>
        <taxon>Poaceae</taxon>
        <taxon>BOP clade</taxon>
        <taxon>Oryzoideae</taxon>
        <taxon>Oryzeae</taxon>
        <taxon>Zizaniinae</taxon>
        <taxon>Zizania</taxon>
    </lineage>
</organism>